<feature type="domain" description="Ketopantoate reductase N-terminal" evidence="7">
    <location>
        <begin position="8"/>
        <end position="167"/>
    </location>
</feature>
<reference evidence="9" key="1">
    <citation type="journal article" date="2015" name="Nature">
        <title>Complex archaea that bridge the gap between prokaryotes and eukaryotes.</title>
        <authorList>
            <person name="Spang A."/>
            <person name="Saw J.H."/>
            <person name="Jorgensen S.L."/>
            <person name="Zaremba-Niedzwiedzka K."/>
            <person name="Martijn J."/>
            <person name="Lind A.E."/>
            <person name="van Eijk R."/>
            <person name="Schleper C."/>
            <person name="Guy L."/>
            <person name="Ettema T.J."/>
        </authorList>
    </citation>
    <scope>NUCLEOTIDE SEQUENCE</scope>
</reference>
<dbReference type="PANTHER" id="PTHR43765">
    <property type="entry name" value="2-DEHYDROPANTOATE 2-REDUCTASE-RELATED"/>
    <property type="match status" value="1"/>
</dbReference>
<dbReference type="GO" id="GO:0050661">
    <property type="term" value="F:NADP binding"/>
    <property type="evidence" value="ECO:0007669"/>
    <property type="project" value="TreeGrafter"/>
</dbReference>
<keyword evidence="4" id="KW-0560">Oxidoreductase</keyword>
<dbReference type="NCBIfam" id="TIGR00745">
    <property type="entry name" value="apbA_panE"/>
    <property type="match status" value="1"/>
</dbReference>
<evidence type="ECO:0000256" key="3">
    <source>
        <dbReference type="ARBA" id="ARBA00022857"/>
    </source>
</evidence>
<comment type="similarity">
    <text evidence="1">Belongs to the ketopantoate reductase family.</text>
</comment>
<feature type="domain" description="Ketopantoate reductase C-terminal" evidence="8">
    <location>
        <begin position="202"/>
        <end position="326"/>
    </location>
</feature>
<dbReference type="FunFam" id="1.10.1040.10:FF:000017">
    <property type="entry name" value="2-dehydropantoate 2-reductase"/>
    <property type="match status" value="1"/>
</dbReference>
<dbReference type="SUPFAM" id="SSF51735">
    <property type="entry name" value="NAD(P)-binding Rossmann-fold domains"/>
    <property type="match status" value="1"/>
</dbReference>
<dbReference type="GO" id="GO:0015940">
    <property type="term" value="P:pantothenate biosynthetic process"/>
    <property type="evidence" value="ECO:0007669"/>
    <property type="project" value="InterPro"/>
</dbReference>
<evidence type="ECO:0000256" key="6">
    <source>
        <dbReference type="SAM" id="Phobius"/>
    </source>
</evidence>
<dbReference type="InterPro" id="IPR008927">
    <property type="entry name" value="6-PGluconate_DH-like_C_sf"/>
</dbReference>
<gene>
    <name evidence="9" type="ORF">LCGC14_0976950</name>
</gene>
<feature type="transmembrane region" description="Helical" evidence="6">
    <location>
        <begin position="7"/>
        <end position="26"/>
    </location>
</feature>
<dbReference type="SUPFAM" id="SSF48179">
    <property type="entry name" value="6-phosphogluconate dehydrogenase C-terminal domain-like"/>
    <property type="match status" value="1"/>
</dbReference>
<evidence type="ECO:0000256" key="1">
    <source>
        <dbReference type="ARBA" id="ARBA00007870"/>
    </source>
</evidence>
<accession>A0A0F9NEG0</accession>
<dbReference type="InterPro" id="IPR013752">
    <property type="entry name" value="KPA_reductase"/>
</dbReference>
<dbReference type="PANTHER" id="PTHR43765:SF2">
    <property type="entry name" value="2-DEHYDROPANTOATE 2-REDUCTASE"/>
    <property type="match status" value="1"/>
</dbReference>
<dbReference type="InterPro" id="IPR036291">
    <property type="entry name" value="NAD(P)-bd_dom_sf"/>
</dbReference>
<evidence type="ECO:0000313" key="9">
    <source>
        <dbReference type="EMBL" id="KKN16329.1"/>
    </source>
</evidence>
<keyword evidence="3" id="KW-0521">NADP</keyword>
<dbReference type="InterPro" id="IPR003710">
    <property type="entry name" value="ApbA"/>
</dbReference>
<comment type="caution">
    <text evidence="9">The sequence shown here is derived from an EMBL/GenBank/DDBJ whole genome shotgun (WGS) entry which is preliminary data.</text>
</comment>
<dbReference type="GO" id="GO:0008677">
    <property type="term" value="F:2-dehydropantoate 2-reductase activity"/>
    <property type="evidence" value="ECO:0007669"/>
    <property type="project" value="UniProtKB-EC"/>
</dbReference>
<evidence type="ECO:0000256" key="4">
    <source>
        <dbReference type="ARBA" id="ARBA00023002"/>
    </source>
</evidence>
<dbReference type="EC" id="1.1.1.169" evidence="2"/>
<evidence type="ECO:0000256" key="2">
    <source>
        <dbReference type="ARBA" id="ARBA00013014"/>
    </source>
</evidence>
<dbReference type="Gene3D" id="1.10.1040.10">
    <property type="entry name" value="N-(1-d-carboxylethyl)-l-norvaline Dehydrogenase, domain 2"/>
    <property type="match status" value="1"/>
</dbReference>
<dbReference type="InterPro" id="IPR013328">
    <property type="entry name" value="6PGD_dom2"/>
</dbReference>
<name>A0A0F9NEG0_9ZZZZ</name>
<dbReference type="Pfam" id="PF02558">
    <property type="entry name" value="ApbA"/>
    <property type="match status" value="1"/>
</dbReference>
<dbReference type="Gene3D" id="3.40.50.720">
    <property type="entry name" value="NAD(P)-binding Rossmann-like Domain"/>
    <property type="match status" value="1"/>
</dbReference>
<dbReference type="GO" id="GO:0005737">
    <property type="term" value="C:cytoplasm"/>
    <property type="evidence" value="ECO:0007669"/>
    <property type="project" value="TreeGrafter"/>
</dbReference>
<evidence type="ECO:0000256" key="5">
    <source>
        <dbReference type="ARBA" id="ARBA00032024"/>
    </source>
</evidence>
<keyword evidence="6" id="KW-0472">Membrane</keyword>
<dbReference type="InterPro" id="IPR050838">
    <property type="entry name" value="Ketopantoate_reductase"/>
</dbReference>
<evidence type="ECO:0000259" key="8">
    <source>
        <dbReference type="Pfam" id="PF08546"/>
    </source>
</evidence>
<evidence type="ECO:0000259" key="7">
    <source>
        <dbReference type="Pfam" id="PF02558"/>
    </source>
</evidence>
<keyword evidence="6" id="KW-0812">Transmembrane</keyword>
<dbReference type="AlphaFoldDB" id="A0A0F9NEG0"/>
<sequence>MIKKKLRIGIIGAGSIGSLFGGYIAGIKSDKYSIEVIFFCKKTHAEAINQNGLKIYKNQKVKEIKSIRAYIDEKHYERKIRKNSSFGFNFLFLTTKAYDIETAMLQYKKLIEESRWLIILQNGIGNEDTAIKYCSKSDLIRAVTTNGALLNGPGDLIHTGEGITKIGFPFLEESDKKARVSDLEFLRDLLNLAGLETIIVDDIVKECWEKIFINVGINAIGALTRLSNGKLLEFDDIKYLMGESIREALKVAKMKNVKLPKKNYISITYKVAMKTAENKNSMLQDILNGKMTEIDFINGRILKYARELGIEVPLNKFLTYLIKGIERSSI</sequence>
<protein>
    <recommendedName>
        <fullName evidence="2">2-dehydropantoate 2-reductase</fullName>
        <ecNumber evidence="2">1.1.1.169</ecNumber>
    </recommendedName>
    <alternativeName>
        <fullName evidence="5">Ketopantoate reductase</fullName>
    </alternativeName>
</protein>
<dbReference type="InterPro" id="IPR013332">
    <property type="entry name" value="KPR_N"/>
</dbReference>
<organism evidence="9">
    <name type="scientific">marine sediment metagenome</name>
    <dbReference type="NCBI Taxonomy" id="412755"/>
    <lineage>
        <taxon>unclassified sequences</taxon>
        <taxon>metagenomes</taxon>
        <taxon>ecological metagenomes</taxon>
    </lineage>
</organism>
<dbReference type="Pfam" id="PF08546">
    <property type="entry name" value="ApbA_C"/>
    <property type="match status" value="1"/>
</dbReference>
<proteinExistence type="inferred from homology"/>
<dbReference type="EMBL" id="LAZR01003623">
    <property type="protein sequence ID" value="KKN16329.1"/>
    <property type="molecule type" value="Genomic_DNA"/>
</dbReference>
<keyword evidence="6" id="KW-1133">Transmembrane helix</keyword>